<evidence type="ECO:0000256" key="1">
    <source>
        <dbReference type="ARBA" id="ARBA00004123"/>
    </source>
</evidence>
<dbReference type="OrthoDB" id="1737049at2759"/>
<dbReference type="PANTHER" id="PTHR33432:SF4">
    <property type="entry name" value="OS08G0510500 PROTEIN"/>
    <property type="match status" value="1"/>
</dbReference>
<evidence type="ECO:0000256" key="3">
    <source>
        <dbReference type="SAM" id="MobiDB-lite"/>
    </source>
</evidence>
<feature type="domain" description="ENT" evidence="4">
    <location>
        <begin position="48"/>
        <end position="135"/>
    </location>
</feature>
<gene>
    <name evidence="5" type="ORF">PVAP13_6KG366400</name>
</gene>
<dbReference type="Gene3D" id="1.10.1240.40">
    <property type="entry name" value="ENT domain"/>
    <property type="match status" value="1"/>
</dbReference>
<dbReference type="Pfam" id="PF03735">
    <property type="entry name" value="ENT"/>
    <property type="match status" value="1"/>
</dbReference>
<evidence type="ECO:0000256" key="2">
    <source>
        <dbReference type="ARBA" id="ARBA00023242"/>
    </source>
</evidence>
<dbReference type="GO" id="GO:0005634">
    <property type="term" value="C:nucleus"/>
    <property type="evidence" value="ECO:0007669"/>
    <property type="project" value="UniProtKB-SubCell"/>
</dbReference>
<dbReference type="InterPro" id="IPR036142">
    <property type="entry name" value="ENT_dom-like_sf"/>
</dbReference>
<dbReference type="InterPro" id="IPR005491">
    <property type="entry name" value="ENT_dom"/>
</dbReference>
<dbReference type="AlphaFoldDB" id="A0A8T0RHP3"/>
<dbReference type="Proteomes" id="UP000823388">
    <property type="component" value="Chromosome 6K"/>
</dbReference>
<dbReference type="FunFam" id="1.10.1240.40:FF:000002">
    <property type="entry name" value="ENT domain containing protein"/>
    <property type="match status" value="1"/>
</dbReference>
<dbReference type="GO" id="GO:0050832">
    <property type="term" value="P:defense response to fungus"/>
    <property type="evidence" value="ECO:0007669"/>
    <property type="project" value="InterPro"/>
</dbReference>
<keyword evidence="2" id="KW-0539">Nucleus</keyword>
<dbReference type="PROSITE" id="PS51138">
    <property type="entry name" value="ENT"/>
    <property type="match status" value="1"/>
</dbReference>
<reference evidence="5" key="1">
    <citation type="submission" date="2020-05" db="EMBL/GenBank/DDBJ databases">
        <title>WGS assembly of Panicum virgatum.</title>
        <authorList>
            <person name="Lovell J.T."/>
            <person name="Jenkins J."/>
            <person name="Shu S."/>
            <person name="Juenger T.E."/>
            <person name="Schmutz J."/>
        </authorList>
    </citation>
    <scope>NUCLEOTIDE SEQUENCE</scope>
    <source>
        <strain evidence="5">AP13</strain>
    </source>
</reference>
<keyword evidence="6" id="KW-1185">Reference proteome</keyword>
<sequence>MEYRVFDSSGTDDELPPTYKFRGPGVHFRGNGRALSGTLSQPRPHSNLDSDIHQMEQQAYTGVLRAFKMQSDALTWEKESLITELRRELKVSDEEHRALLNKVNEEEAVHRIRQSRQGCGMQSSLHRNSVVAYNLVPLKRQKKSHPVPVPVYSLPVGPQSPIMPLHAMAGNKADTMAPENIRWGSAYQTLPNQVGWLSSDGAMPGTGRRIERFHENGYHASPNGFSLFNSNHIDVPNTGNLVKMVERVLSRPDVYAIQKAKKLLIDQEQSLLNAIAKLDEASDGESVRQRIILKMCWQLSQCLWNTIKSWQTCATWHVKTQVPNAGQE</sequence>
<proteinExistence type="predicted"/>
<dbReference type="InterPro" id="IPR033485">
    <property type="entry name" value="EMSY-LIKE_plant"/>
</dbReference>
<feature type="region of interest" description="Disordered" evidence="3">
    <location>
        <begin position="1"/>
        <end position="26"/>
    </location>
</feature>
<evidence type="ECO:0000313" key="6">
    <source>
        <dbReference type="Proteomes" id="UP000823388"/>
    </source>
</evidence>
<evidence type="ECO:0000313" key="5">
    <source>
        <dbReference type="EMBL" id="KAG2584934.1"/>
    </source>
</evidence>
<name>A0A8T0RHP3_PANVG</name>
<organism evidence="5 6">
    <name type="scientific">Panicum virgatum</name>
    <name type="common">Blackwell switchgrass</name>
    <dbReference type="NCBI Taxonomy" id="38727"/>
    <lineage>
        <taxon>Eukaryota</taxon>
        <taxon>Viridiplantae</taxon>
        <taxon>Streptophyta</taxon>
        <taxon>Embryophyta</taxon>
        <taxon>Tracheophyta</taxon>
        <taxon>Spermatophyta</taxon>
        <taxon>Magnoliopsida</taxon>
        <taxon>Liliopsida</taxon>
        <taxon>Poales</taxon>
        <taxon>Poaceae</taxon>
        <taxon>PACMAD clade</taxon>
        <taxon>Panicoideae</taxon>
        <taxon>Panicodae</taxon>
        <taxon>Paniceae</taxon>
        <taxon>Panicinae</taxon>
        <taxon>Panicum</taxon>
        <taxon>Panicum sect. Hiantes</taxon>
    </lineage>
</organism>
<comment type="subcellular location">
    <subcellularLocation>
        <location evidence="1">Nucleus</location>
    </subcellularLocation>
</comment>
<comment type="caution">
    <text evidence="5">The sequence shown here is derived from an EMBL/GenBank/DDBJ whole genome shotgun (WGS) entry which is preliminary data.</text>
</comment>
<dbReference type="SUPFAM" id="SSF158639">
    <property type="entry name" value="ENT-like"/>
    <property type="match status" value="1"/>
</dbReference>
<dbReference type="PANTHER" id="PTHR33432">
    <property type="entry name" value="PROTEIN EMSY-LIKE 4"/>
    <property type="match status" value="1"/>
</dbReference>
<evidence type="ECO:0000259" key="4">
    <source>
        <dbReference type="PROSITE" id="PS51138"/>
    </source>
</evidence>
<dbReference type="SMART" id="SM01191">
    <property type="entry name" value="ENT"/>
    <property type="match status" value="1"/>
</dbReference>
<accession>A0A8T0RHP3</accession>
<dbReference type="EMBL" id="CM029047">
    <property type="protein sequence ID" value="KAG2584934.1"/>
    <property type="molecule type" value="Genomic_DNA"/>
</dbReference>
<protein>
    <recommendedName>
        <fullName evidence="4">ENT domain-containing protein</fullName>
    </recommendedName>
</protein>